<organism evidence="2 3">
    <name type="scientific">Gossypium arboreum</name>
    <name type="common">Tree cotton</name>
    <name type="synonym">Gossypium nanking</name>
    <dbReference type="NCBI Taxonomy" id="29729"/>
    <lineage>
        <taxon>Eukaryota</taxon>
        <taxon>Viridiplantae</taxon>
        <taxon>Streptophyta</taxon>
        <taxon>Embryophyta</taxon>
        <taxon>Tracheophyta</taxon>
        <taxon>Spermatophyta</taxon>
        <taxon>Magnoliopsida</taxon>
        <taxon>eudicotyledons</taxon>
        <taxon>Gunneridae</taxon>
        <taxon>Pentapetalae</taxon>
        <taxon>rosids</taxon>
        <taxon>malvids</taxon>
        <taxon>Malvales</taxon>
        <taxon>Malvaceae</taxon>
        <taxon>Malvoideae</taxon>
        <taxon>Gossypium</taxon>
    </lineage>
</organism>
<sequence>MSDYSVTDRTYKTSTQNAKTFIT</sequence>
<dbReference type="EMBL" id="KN399442">
    <property type="protein sequence ID" value="KHG13381.1"/>
    <property type="molecule type" value="Genomic_DNA"/>
</dbReference>
<proteinExistence type="predicted"/>
<dbReference type="AlphaFoldDB" id="A0A0B0NQN7"/>
<protein>
    <submittedName>
        <fullName evidence="2">Uncharacterized protein</fullName>
    </submittedName>
</protein>
<evidence type="ECO:0000256" key="1">
    <source>
        <dbReference type="SAM" id="MobiDB-lite"/>
    </source>
</evidence>
<feature type="region of interest" description="Disordered" evidence="1">
    <location>
        <begin position="1"/>
        <end position="23"/>
    </location>
</feature>
<dbReference type="Proteomes" id="UP000032142">
    <property type="component" value="Unassembled WGS sequence"/>
</dbReference>
<keyword evidence="3" id="KW-1185">Reference proteome</keyword>
<name>A0A0B0NQN7_GOSAR</name>
<accession>A0A0B0NQN7</accession>
<reference evidence="3" key="1">
    <citation type="submission" date="2014-09" db="EMBL/GenBank/DDBJ databases">
        <authorList>
            <person name="Mudge J."/>
            <person name="Ramaraj T."/>
            <person name="Lindquist I.E."/>
            <person name="Bharti A.K."/>
            <person name="Sundararajan A."/>
            <person name="Cameron C.T."/>
            <person name="Woodward J.E."/>
            <person name="May G.D."/>
            <person name="Brubaker C."/>
            <person name="Broadhvest J."/>
            <person name="Wilkins T.A."/>
        </authorList>
    </citation>
    <scope>NUCLEOTIDE SEQUENCE</scope>
    <source>
        <strain evidence="3">cv. AKA8401</strain>
    </source>
</reference>
<evidence type="ECO:0000313" key="3">
    <source>
        <dbReference type="Proteomes" id="UP000032142"/>
    </source>
</evidence>
<gene>
    <name evidence="2" type="ORF">F383_20311</name>
</gene>
<evidence type="ECO:0000313" key="2">
    <source>
        <dbReference type="EMBL" id="KHG13381.1"/>
    </source>
</evidence>